<sequence>MSIEDDYRRRVIQENLVKLVDRLSPDELLPHLSCLSRQSQQKIRCRLAQEGQQAATVLLLDDLPRKDNWWEQLMSALCHPAVGQVDMAELLQTQEDIFRGINTKSEKLELIAEVHKGAPQNEKMPPYKTSYTVEQVDSLEAYTDKDGGHVQKLYRDLQTRYNFTLCQLVDALQNIERLDILDELSHIEEFKHLEWSKRMTPESSFENQILQPSIDNQIKTALPQNIRLIKRDENKSDCTYQKAECKSDVSNREVSNKKLCTSNDESNSESSVKRIVTALGVIAVSSFIFHRCVFR</sequence>
<evidence type="ECO:0000313" key="8">
    <source>
        <dbReference type="Proteomes" id="UP000005408"/>
    </source>
</evidence>
<evidence type="ECO:0000256" key="2">
    <source>
        <dbReference type="ARBA" id="ARBA00022553"/>
    </source>
</evidence>
<dbReference type="Gene3D" id="1.10.533.10">
    <property type="entry name" value="Death Domain, Fas"/>
    <property type="match status" value="1"/>
</dbReference>
<dbReference type="Proteomes" id="UP000005408">
    <property type="component" value="Unassembled WGS sequence"/>
</dbReference>
<evidence type="ECO:0000256" key="4">
    <source>
        <dbReference type="ARBA" id="ARBA00022843"/>
    </source>
</evidence>
<organism evidence="7 8">
    <name type="scientific">Magallana gigas</name>
    <name type="common">Pacific oyster</name>
    <name type="synonym">Crassostrea gigas</name>
    <dbReference type="NCBI Taxonomy" id="29159"/>
    <lineage>
        <taxon>Eukaryota</taxon>
        <taxon>Metazoa</taxon>
        <taxon>Spiralia</taxon>
        <taxon>Lophotrochozoa</taxon>
        <taxon>Mollusca</taxon>
        <taxon>Bivalvia</taxon>
        <taxon>Autobranchia</taxon>
        <taxon>Pteriomorphia</taxon>
        <taxon>Ostreida</taxon>
        <taxon>Ostreoidea</taxon>
        <taxon>Ostreidae</taxon>
        <taxon>Magallana</taxon>
    </lineage>
</organism>
<dbReference type="AlphaFoldDB" id="A0A8W8IL74"/>
<name>A0A8W8IL74_MAGGI</name>
<evidence type="ECO:0000259" key="6">
    <source>
        <dbReference type="Pfam" id="PF16739"/>
    </source>
</evidence>
<keyword evidence="8" id="KW-1185">Reference proteome</keyword>
<dbReference type="EnsemblMetazoa" id="G14812.10">
    <property type="protein sequence ID" value="G14812.10:cds"/>
    <property type="gene ID" value="G14812"/>
</dbReference>
<accession>A0A8W8IL74</accession>
<dbReference type="GO" id="GO:0045087">
    <property type="term" value="P:innate immune response"/>
    <property type="evidence" value="ECO:0007669"/>
    <property type="project" value="UniProtKB-KW"/>
</dbReference>
<evidence type="ECO:0000313" key="7">
    <source>
        <dbReference type="EnsemblMetazoa" id="G14812.10:cds"/>
    </source>
</evidence>
<evidence type="ECO:0000256" key="3">
    <source>
        <dbReference type="ARBA" id="ARBA00022588"/>
    </source>
</evidence>
<feature type="domain" description="Caspase recruitment" evidence="6">
    <location>
        <begin position="4"/>
        <end position="92"/>
    </location>
</feature>
<dbReference type="InterPro" id="IPR031964">
    <property type="entry name" value="CARD_dom"/>
</dbReference>
<keyword evidence="3" id="KW-0399">Innate immunity</keyword>
<evidence type="ECO:0000256" key="5">
    <source>
        <dbReference type="ARBA" id="ARBA00022859"/>
    </source>
</evidence>
<evidence type="ECO:0000256" key="1">
    <source>
        <dbReference type="ARBA" id="ARBA00022499"/>
    </source>
</evidence>
<proteinExistence type="predicted"/>
<dbReference type="InterPro" id="IPR011029">
    <property type="entry name" value="DEATH-like_dom_sf"/>
</dbReference>
<keyword evidence="5" id="KW-0391">Immunity</keyword>
<dbReference type="Pfam" id="PF16739">
    <property type="entry name" value="CARD_2"/>
    <property type="match status" value="1"/>
</dbReference>
<dbReference type="SUPFAM" id="SSF47986">
    <property type="entry name" value="DEATH domain"/>
    <property type="match status" value="2"/>
</dbReference>
<dbReference type="GO" id="GO:0005737">
    <property type="term" value="C:cytoplasm"/>
    <property type="evidence" value="ECO:0007669"/>
    <property type="project" value="UniProtKB-ARBA"/>
</dbReference>
<keyword evidence="1" id="KW-1017">Isopeptide bond</keyword>
<reference evidence="7" key="1">
    <citation type="submission" date="2022-08" db="UniProtKB">
        <authorList>
            <consortium name="EnsemblMetazoa"/>
        </authorList>
    </citation>
    <scope>IDENTIFICATION</scope>
    <source>
        <strain evidence="7">05x7-T-G4-1.051#20</strain>
    </source>
</reference>
<keyword evidence="4" id="KW-0832">Ubl conjugation</keyword>
<keyword evidence="2" id="KW-0597">Phosphoprotein</keyword>
<protein>
    <recommendedName>
        <fullName evidence="6">Caspase recruitment domain-containing protein</fullName>
    </recommendedName>
</protein>